<dbReference type="GO" id="GO:0003677">
    <property type="term" value="F:DNA binding"/>
    <property type="evidence" value="ECO:0007669"/>
    <property type="project" value="UniProtKB-KW"/>
</dbReference>
<dbReference type="PROSITE" id="PS50949">
    <property type="entry name" value="HTH_GNTR"/>
    <property type="match status" value="1"/>
</dbReference>
<keyword evidence="1" id="KW-0805">Transcription regulation</keyword>
<evidence type="ECO:0000259" key="4">
    <source>
        <dbReference type="PROSITE" id="PS50949"/>
    </source>
</evidence>
<organism evidence="5 6">
    <name type="scientific">Vreelandella titanicae</name>
    <dbReference type="NCBI Taxonomy" id="664683"/>
    <lineage>
        <taxon>Bacteria</taxon>
        <taxon>Pseudomonadati</taxon>
        <taxon>Pseudomonadota</taxon>
        <taxon>Gammaproteobacteria</taxon>
        <taxon>Oceanospirillales</taxon>
        <taxon>Halomonadaceae</taxon>
        <taxon>Vreelandella</taxon>
    </lineage>
</organism>
<keyword evidence="2" id="KW-0238">DNA-binding</keyword>
<evidence type="ECO:0000256" key="2">
    <source>
        <dbReference type="ARBA" id="ARBA00023125"/>
    </source>
</evidence>
<protein>
    <submittedName>
        <fullName evidence="5">HTH-type transcriptional repressor RspR</fullName>
    </submittedName>
</protein>
<dbReference type="SMART" id="SM00345">
    <property type="entry name" value="HTH_GNTR"/>
    <property type="match status" value="1"/>
</dbReference>
<evidence type="ECO:0000256" key="1">
    <source>
        <dbReference type="ARBA" id="ARBA00023015"/>
    </source>
</evidence>
<keyword evidence="6" id="KW-1185">Reference proteome</keyword>
<dbReference type="InterPro" id="IPR036390">
    <property type="entry name" value="WH_DNA-bd_sf"/>
</dbReference>
<reference evidence="5 6" key="1">
    <citation type="submission" date="2019-12" db="EMBL/GenBank/DDBJ databases">
        <title>Genome sequencing and assembly of endphytes of Porphyra tenera.</title>
        <authorList>
            <person name="Park J.M."/>
            <person name="Shin R."/>
            <person name="Jo S.H."/>
        </authorList>
    </citation>
    <scope>NUCLEOTIDE SEQUENCE [LARGE SCALE GENOMIC DNA]</scope>
    <source>
        <strain evidence="5 6">GPM3</strain>
    </source>
</reference>
<sequence>MGLVEKIRMEILEGRYAPGSMLHQAALAAKYEVSRIPVRDALQALATEKLVHVIPGKGARVISLTSEELDEIYDLRVTLECDLLERAIYLANNSDHTEVSYALKKSSLEAGRPGWQTGDWQFHRALYLPARRPRQLAIVEELRTSCALYASNYEDLSSETNRWLDDHEAIVRAFVNGLSEEASSILRSHIIASRAKLGSSG</sequence>
<feature type="domain" description="HTH gntR-type" evidence="4">
    <location>
        <begin position="1"/>
        <end position="64"/>
    </location>
</feature>
<dbReference type="PANTHER" id="PTHR43537">
    <property type="entry name" value="TRANSCRIPTIONAL REGULATOR, GNTR FAMILY"/>
    <property type="match status" value="1"/>
</dbReference>
<dbReference type="Pfam" id="PF07729">
    <property type="entry name" value="FCD"/>
    <property type="match status" value="1"/>
</dbReference>
<keyword evidence="3" id="KW-0804">Transcription</keyword>
<dbReference type="InterPro" id="IPR008920">
    <property type="entry name" value="TF_FadR/GntR_C"/>
</dbReference>
<accession>A0AAP9T1L0</accession>
<proteinExistence type="predicted"/>
<dbReference type="SMART" id="SM00895">
    <property type="entry name" value="FCD"/>
    <property type="match status" value="1"/>
</dbReference>
<evidence type="ECO:0000313" key="5">
    <source>
        <dbReference type="EMBL" id="QKS25954.1"/>
    </source>
</evidence>
<dbReference type="SUPFAM" id="SSF46785">
    <property type="entry name" value="Winged helix' DNA-binding domain"/>
    <property type="match status" value="1"/>
</dbReference>
<dbReference type="RefSeq" id="WP_027957949.1">
    <property type="nucleotide sequence ID" value="NZ_CBDIPO010000001.1"/>
</dbReference>
<dbReference type="Gene3D" id="1.20.120.530">
    <property type="entry name" value="GntR ligand-binding domain-like"/>
    <property type="match status" value="1"/>
</dbReference>
<dbReference type="Proteomes" id="UP000509761">
    <property type="component" value="Chromosome"/>
</dbReference>
<dbReference type="CDD" id="cd07377">
    <property type="entry name" value="WHTH_GntR"/>
    <property type="match status" value="1"/>
</dbReference>
<dbReference type="InterPro" id="IPR011711">
    <property type="entry name" value="GntR_C"/>
</dbReference>
<dbReference type="Gene3D" id="1.10.10.10">
    <property type="entry name" value="Winged helix-like DNA-binding domain superfamily/Winged helix DNA-binding domain"/>
    <property type="match status" value="1"/>
</dbReference>
<dbReference type="AlphaFoldDB" id="A0AAP9T1L0"/>
<dbReference type="PANTHER" id="PTHR43537:SF41">
    <property type="entry name" value="TRANSCRIPTIONAL REGULATORY PROTEIN"/>
    <property type="match status" value="1"/>
</dbReference>
<evidence type="ECO:0000256" key="3">
    <source>
        <dbReference type="ARBA" id="ARBA00023163"/>
    </source>
</evidence>
<dbReference type="InterPro" id="IPR036388">
    <property type="entry name" value="WH-like_DNA-bd_sf"/>
</dbReference>
<dbReference type="Pfam" id="PF00392">
    <property type="entry name" value="GntR"/>
    <property type="match status" value="1"/>
</dbReference>
<evidence type="ECO:0000313" key="6">
    <source>
        <dbReference type="Proteomes" id="UP000509761"/>
    </source>
</evidence>
<dbReference type="InterPro" id="IPR000524">
    <property type="entry name" value="Tscrpt_reg_HTH_GntR"/>
</dbReference>
<dbReference type="SUPFAM" id="SSF48008">
    <property type="entry name" value="GntR ligand-binding domain-like"/>
    <property type="match status" value="1"/>
</dbReference>
<dbReference type="EMBL" id="CP054580">
    <property type="protein sequence ID" value="QKS25954.1"/>
    <property type="molecule type" value="Genomic_DNA"/>
</dbReference>
<dbReference type="GO" id="GO:0003700">
    <property type="term" value="F:DNA-binding transcription factor activity"/>
    <property type="evidence" value="ECO:0007669"/>
    <property type="project" value="InterPro"/>
</dbReference>
<name>A0AAP9T1L0_9GAMM</name>
<gene>
    <name evidence="5" type="ORF">FX987_03751</name>
</gene>